<evidence type="ECO:0000256" key="1">
    <source>
        <dbReference type="SAM" id="MobiDB-lite"/>
    </source>
</evidence>
<evidence type="ECO:0000313" key="3">
    <source>
        <dbReference type="RefSeq" id="XP_019616823.1"/>
    </source>
</evidence>
<keyword evidence="2" id="KW-1185">Reference proteome</keyword>
<name>A0A6P4XXI3_BRABE</name>
<gene>
    <name evidence="3" type="primary">LOC109464312</name>
</gene>
<evidence type="ECO:0000313" key="2">
    <source>
        <dbReference type="Proteomes" id="UP000515135"/>
    </source>
</evidence>
<proteinExistence type="predicted"/>
<dbReference type="GeneID" id="109464312"/>
<feature type="region of interest" description="Disordered" evidence="1">
    <location>
        <begin position="260"/>
        <end position="317"/>
    </location>
</feature>
<sequence length="446" mass="47688">MTDSSVTVELKSRSHQNQTFSHTVILTVQALSSNGLSVTSTSSAFYIDVTPPVMDIIFHIDVKQGELEPVNFQQSNSTIKAFFNFIDNESGVKEYWWAIGTSLGSTDIQAFTYIGLNQAASNSELEGTLQSNLTYYVTVKAINNVGLFSIGSSDGVQCLFDPPDMTDVNTTVPGAKGFDVKTNQPDAKQSNNPKVTGGTFSKPSDPSITRIEYCLSSREDLSDDIFPCTIVGYNSSGSVEVNDGEGLLVSGEVVANLTDIKPPSSCSASTNDSTSSSHSSRSMTSFVKSKTSDPSSSSACSTRTSARSSSVSRFNMPPGSCMHPTVKMCNEAGSCAAKKLNTVTIITDEDKAQTSEAGQKLSFGKTSLNSTLPGRRKKRSEEDSIDVNVESSTVLPPGTTITFGLLDEERESAGYASDSSVGFAPYITDPVLTTQTDMTARILRQR</sequence>
<feature type="compositionally biased region" description="Low complexity" evidence="1">
    <location>
        <begin position="264"/>
        <end position="314"/>
    </location>
</feature>
<protein>
    <submittedName>
        <fullName evidence="3">Uncharacterized protein LOC109464312</fullName>
    </submittedName>
</protein>
<dbReference type="KEGG" id="bbel:109464312"/>
<feature type="region of interest" description="Disordered" evidence="1">
    <location>
        <begin position="351"/>
        <end position="385"/>
    </location>
</feature>
<organism evidence="2 3">
    <name type="scientific">Branchiostoma belcheri</name>
    <name type="common">Amphioxus</name>
    <dbReference type="NCBI Taxonomy" id="7741"/>
    <lineage>
        <taxon>Eukaryota</taxon>
        <taxon>Metazoa</taxon>
        <taxon>Chordata</taxon>
        <taxon>Cephalochordata</taxon>
        <taxon>Leptocardii</taxon>
        <taxon>Amphioxiformes</taxon>
        <taxon>Branchiostomatidae</taxon>
        <taxon>Branchiostoma</taxon>
    </lineage>
</organism>
<dbReference type="Proteomes" id="UP000515135">
    <property type="component" value="Unplaced"/>
</dbReference>
<accession>A0A6P4XXI3</accession>
<dbReference type="RefSeq" id="XP_019616823.1">
    <property type="nucleotide sequence ID" value="XM_019761264.1"/>
</dbReference>
<dbReference type="OrthoDB" id="6142815at2759"/>
<dbReference type="PANTHER" id="PTHR16897">
    <property type="entry name" value="OS10G0105400 PROTEIN"/>
    <property type="match status" value="1"/>
</dbReference>
<feature type="region of interest" description="Disordered" evidence="1">
    <location>
        <begin position="182"/>
        <end position="205"/>
    </location>
</feature>
<reference evidence="3" key="1">
    <citation type="submission" date="2025-08" db="UniProtKB">
        <authorList>
            <consortium name="RefSeq"/>
        </authorList>
    </citation>
    <scope>IDENTIFICATION</scope>
    <source>
        <tissue evidence="3">Gonad</tissue>
    </source>
</reference>
<dbReference type="PANTHER" id="PTHR16897:SF2">
    <property type="entry name" value="OS03G0226600 PROTEIN"/>
    <property type="match status" value="1"/>
</dbReference>
<dbReference type="AlphaFoldDB" id="A0A6P4XXI3"/>